<keyword evidence="4" id="KW-1185">Reference proteome</keyword>
<protein>
    <submittedName>
        <fullName evidence="3">Uncharacterized protein</fullName>
    </submittedName>
</protein>
<reference evidence="3" key="2">
    <citation type="submission" date="2021-01" db="EMBL/GenBank/DDBJ databases">
        <authorList>
            <person name="Kang M."/>
        </authorList>
    </citation>
    <scope>NUCLEOTIDE SEQUENCE</scope>
    <source>
        <strain evidence="3">KACC 17527</strain>
    </source>
</reference>
<evidence type="ECO:0000313" key="4">
    <source>
        <dbReference type="Proteomes" id="UP000630528"/>
    </source>
</evidence>
<dbReference type="Proteomes" id="UP000630528">
    <property type="component" value="Unassembled WGS sequence"/>
</dbReference>
<gene>
    <name evidence="3" type="ORF">JJB11_05675</name>
</gene>
<proteinExistence type="predicted"/>
<evidence type="ECO:0000256" key="2">
    <source>
        <dbReference type="SAM" id="SignalP"/>
    </source>
</evidence>
<keyword evidence="2" id="KW-0732">Signal</keyword>
<reference evidence="3" key="1">
    <citation type="journal article" date="2012" name="J. Microbiol. Biotechnol.">
        <title>Ramlibacter ginsenosidimutans sp. nov., with ginsenoside-converting activity.</title>
        <authorList>
            <person name="Wang L."/>
            <person name="An D.S."/>
            <person name="Kim S.G."/>
            <person name="Jin F.X."/>
            <person name="Kim S.C."/>
            <person name="Lee S.T."/>
            <person name="Im W.T."/>
        </authorList>
    </citation>
    <scope>NUCLEOTIDE SEQUENCE</scope>
    <source>
        <strain evidence="3">KACC 17527</strain>
    </source>
</reference>
<feature type="signal peptide" evidence="2">
    <location>
        <begin position="1"/>
        <end position="22"/>
    </location>
</feature>
<accession>A0A934TR47</accession>
<dbReference type="RefSeq" id="WP_201166902.1">
    <property type="nucleotide sequence ID" value="NZ_JAEPWM010000001.1"/>
</dbReference>
<dbReference type="EMBL" id="JAEPWM010000001">
    <property type="protein sequence ID" value="MBK6005575.1"/>
    <property type="molecule type" value="Genomic_DNA"/>
</dbReference>
<name>A0A934TR47_9BURK</name>
<feature type="chain" id="PRO_5037910211" evidence="2">
    <location>
        <begin position="23"/>
        <end position="152"/>
    </location>
</feature>
<feature type="region of interest" description="Disordered" evidence="1">
    <location>
        <begin position="64"/>
        <end position="93"/>
    </location>
</feature>
<evidence type="ECO:0000256" key="1">
    <source>
        <dbReference type="SAM" id="MobiDB-lite"/>
    </source>
</evidence>
<organism evidence="3 4">
    <name type="scientific">Ramlibacter ginsenosidimutans</name>
    <dbReference type="NCBI Taxonomy" id="502333"/>
    <lineage>
        <taxon>Bacteria</taxon>
        <taxon>Pseudomonadati</taxon>
        <taxon>Pseudomonadota</taxon>
        <taxon>Betaproteobacteria</taxon>
        <taxon>Burkholderiales</taxon>
        <taxon>Comamonadaceae</taxon>
        <taxon>Ramlibacter</taxon>
    </lineage>
</organism>
<sequence length="152" mass="15784">MKKTTLSLIVAGALGLAGIAQAETFNTPTQAGEASTMTTGQPNQLTTNSPYGDSTVVMPSAQVDSTTTMGAGPNMMDHSVYVQPGWSGSEHQRKEAAATFNTPARAGEASTMTGGAPNMLTDNTRLSGDRAVDVWSVPSNPYSSPQSMYYGS</sequence>
<evidence type="ECO:0000313" key="3">
    <source>
        <dbReference type="EMBL" id="MBK6005575.1"/>
    </source>
</evidence>
<dbReference type="AlphaFoldDB" id="A0A934TR47"/>
<comment type="caution">
    <text evidence="3">The sequence shown here is derived from an EMBL/GenBank/DDBJ whole genome shotgun (WGS) entry which is preliminary data.</text>
</comment>